<dbReference type="CDD" id="cd08010">
    <property type="entry name" value="MltG_like"/>
    <property type="match status" value="1"/>
</dbReference>
<keyword evidence="5 7" id="KW-0456">Lyase</keyword>
<dbReference type="Proteomes" id="UP001254165">
    <property type="component" value="Unassembled WGS sequence"/>
</dbReference>
<evidence type="ECO:0000256" key="1">
    <source>
        <dbReference type="ARBA" id="ARBA00022475"/>
    </source>
</evidence>
<keyword evidence="2 7" id="KW-0812">Transmembrane</keyword>
<comment type="caution">
    <text evidence="8">The sequence shown here is derived from an EMBL/GenBank/DDBJ whole genome shotgun (WGS) entry which is preliminary data.</text>
</comment>
<accession>A0ABU3NKE5</accession>
<keyword evidence="3 7" id="KW-1133">Transmembrane helix</keyword>
<evidence type="ECO:0000256" key="5">
    <source>
        <dbReference type="ARBA" id="ARBA00023239"/>
    </source>
</evidence>
<evidence type="ECO:0000256" key="6">
    <source>
        <dbReference type="ARBA" id="ARBA00023316"/>
    </source>
</evidence>
<evidence type="ECO:0000256" key="3">
    <source>
        <dbReference type="ARBA" id="ARBA00022989"/>
    </source>
</evidence>
<keyword evidence="4 7" id="KW-0472">Membrane</keyword>
<dbReference type="PANTHER" id="PTHR30518:SF2">
    <property type="entry name" value="ENDOLYTIC MUREIN TRANSGLYCOSYLASE"/>
    <property type="match status" value="1"/>
</dbReference>
<dbReference type="HAMAP" id="MF_02065">
    <property type="entry name" value="MltG"/>
    <property type="match status" value="1"/>
</dbReference>
<feature type="site" description="Important for catalytic activity" evidence="7">
    <location>
        <position position="260"/>
    </location>
</feature>
<keyword evidence="9" id="KW-1185">Reference proteome</keyword>
<proteinExistence type="inferred from homology"/>
<dbReference type="Gene3D" id="3.30.1490.480">
    <property type="entry name" value="Endolytic murein transglycosylase"/>
    <property type="match status" value="2"/>
</dbReference>
<dbReference type="EMBL" id="JAUHMF010000001">
    <property type="protein sequence ID" value="MDT8897294.1"/>
    <property type="molecule type" value="Genomic_DNA"/>
</dbReference>
<protein>
    <recommendedName>
        <fullName evidence="7">Endolytic murein transglycosylase</fullName>
        <ecNumber evidence="7">4.2.2.29</ecNumber>
    </recommendedName>
    <alternativeName>
        <fullName evidence="7">Peptidoglycan lytic transglycosylase</fullName>
    </alternativeName>
    <alternativeName>
        <fullName evidence="7">Peptidoglycan polymerization terminase</fullName>
    </alternativeName>
</protein>
<gene>
    <name evidence="7 8" type="primary">mltG</name>
    <name evidence="8" type="ORF">QYE77_03375</name>
</gene>
<keyword evidence="1 7" id="KW-1003">Cell membrane</keyword>
<dbReference type="PANTHER" id="PTHR30518">
    <property type="entry name" value="ENDOLYTIC MUREIN TRANSGLYCOSYLASE"/>
    <property type="match status" value="1"/>
</dbReference>
<sequence length="379" mass="42657">MTSRKKRAARVGLFIFLLLSCLGGLLAFVVLVDIPNRVAERFGPPAEELSLPERLYYAWALFLNESKLHAPSNVEDDKVIFTIGNDEPTSVIIQRLKQSRLIQDEEAFRILLVYSGLDRGIKAGQYELSPTMDGIQVAHALQKGGRVEITVTILPGWRAEEIAQALRLSGLLESESQFLKIVRQPPAWEVLKTLDYPLSLEGFLMPGTYIFRRGMTVEQIIAQMVERFAQTLTPEIREGFARQGLSLYQGVILASIVEREGIVKEEYPLIASVFLNRLRAGMKLDSDPTVQYALGYDAHLNTWWKNPLKSEDFKINSPYNTYINAGLPPTPICNPGLEALQAVANPAQTSYYYFRAQCDQSGRHVFSETYEQHLSEACP</sequence>
<dbReference type="PROSITE" id="PS51257">
    <property type="entry name" value="PROKAR_LIPOPROTEIN"/>
    <property type="match status" value="1"/>
</dbReference>
<dbReference type="RefSeq" id="WP_315623947.1">
    <property type="nucleotide sequence ID" value="NZ_JAUHMF010000001.1"/>
</dbReference>
<dbReference type="InterPro" id="IPR003770">
    <property type="entry name" value="MLTG-like"/>
</dbReference>
<keyword evidence="6 7" id="KW-0961">Cell wall biogenesis/degradation</keyword>
<comment type="catalytic activity">
    <reaction evidence="7">
        <text>a peptidoglycan chain = a peptidoglycan chain with N-acetyl-1,6-anhydromuramyl-[peptide] at the reducing end + a peptidoglycan chain with N-acetylglucosamine at the non-reducing end.</text>
        <dbReference type="EC" id="4.2.2.29"/>
    </reaction>
</comment>
<dbReference type="EC" id="4.2.2.29" evidence="7"/>
<dbReference type="Pfam" id="PF02618">
    <property type="entry name" value="YceG"/>
    <property type="match status" value="1"/>
</dbReference>
<comment type="function">
    <text evidence="7">Functions as a peptidoglycan terminase that cleaves nascent peptidoglycan strands endolytically to terminate their elongation.</text>
</comment>
<organism evidence="8 9">
    <name type="scientific">Thermanaerothrix solaris</name>
    <dbReference type="NCBI Taxonomy" id="3058434"/>
    <lineage>
        <taxon>Bacteria</taxon>
        <taxon>Bacillati</taxon>
        <taxon>Chloroflexota</taxon>
        <taxon>Anaerolineae</taxon>
        <taxon>Anaerolineales</taxon>
        <taxon>Anaerolineaceae</taxon>
        <taxon>Thermanaerothrix</taxon>
    </lineage>
</organism>
<evidence type="ECO:0000313" key="9">
    <source>
        <dbReference type="Proteomes" id="UP001254165"/>
    </source>
</evidence>
<dbReference type="NCBIfam" id="TIGR00247">
    <property type="entry name" value="endolytic transglycosylase MltG"/>
    <property type="match status" value="1"/>
</dbReference>
<evidence type="ECO:0000256" key="7">
    <source>
        <dbReference type="HAMAP-Rule" id="MF_02065"/>
    </source>
</evidence>
<evidence type="ECO:0000313" key="8">
    <source>
        <dbReference type="EMBL" id="MDT8897294.1"/>
    </source>
</evidence>
<name>A0ABU3NKE5_9CHLR</name>
<evidence type="ECO:0000256" key="2">
    <source>
        <dbReference type="ARBA" id="ARBA00022692"/>
    </source>
</evidence>
<reference evidence="8 9" key="1">
    <citation type="submission" date="2023-07" db="EMBL/GenBank/DDBJ databases">
        <title>Novel species of Thermanaerothrix with wide hydrolytic capabilities.</title>
        <authorList>
            <person name="Zayulina K.S."/>
            <person name="Podosokorskaya O.A."/>
            <person name="Elcheninov A.G."/>
        </authorList>
    </citation>
    <scope>NUCLEOTIDE SEQUENCE [LARGE SCALE GENOMIC DNA]</scope>
    <source>
        <strain evidence="8 9">4228-RoL</strain>
    </source>
</reference>
<evidence type="ECO:0000256" key="4">
    <source>
        <dbReference type="ARBA" id="ARBA00023136"/>
    </source>
</evidence>
<comment type="similarity">
    <text evidence="7">Belongs to the transglycosylase MltG family.</text>
</comment>